<accession>A0ABU6VHH4</accession>
<dbReference type="Proteomes" id="UP001341840">
    <property type="component" value="Unassembled WGS sequence"/>
</dbReference>
<evidence type="ECO:0000256" key="1">
    <source>
        <dbReference type="SAM" id="MobiDB-lite"/>
    </source>
</evidence>
<gene>
    <name evidence="2" type="ORF">PIB30_054922</name>
</gene>
<sequence>MLVVQCVLDKLGETKKEELKHSKQRGMAISPCQVPKWMCQEASNNEEWPCQVKPRHATPRAKTNAPNATAVARHSSCVPRQA</sequence>
<name>A0ABU6VHH4_9FABA</name>
<dbReference type="EMBL" id="JASCZI010151458">
    <property type="protein sequence ID" value="MED6172969.1"/>
    <property type="molecule type" value="Genomic_DNA"/>
</dbReference>
<organism evidence="2 3">
    <name type="scientific">Stylosanthes scabra</name>
    <dbReference type="NCBI Taxonomy" id="79078"/>
    <lineage>
        <taxon>Eukaryota</taxon>
        <taxon>Viridiplantae</taxon>
        <taxon>Streptophyta</taxon>
        <taxon>Embryophyta</taxon>
        <taxon>Tracheophyta</taxon>
        <taxon>Spermatophyta</taxon>
        <taxon>Magnoliopsida</taxon>
        <taxon>eudicotyledons</taxon>
        <taxon>Gunneridae</taxon>
        <taxon>Pentapetalae</taxon>
        <taxon>rosids</taxon>
        <taxon>fabids</taxon>
        <taxon>Fabales</taxon>
        <taxon>Fabaceae</taxon>
        <taxon>Papilionoideae</taxon>
        <taxon>50 kb inversion clade</taxon>
        <taxon>dalbergioids sensu lato</taxon>
        <taxon>Dalbergieae</taxon>
        <taxon>Pterocarpus clade</taxon>
        <taxon>Stylosanthes</taxon>
    </lineage>
</organism>
<evidence type="ECO:0000313" key="2">
    <source>
        <dbReference type="EMBL" id="MED6172969.1"/>
    </source>
</evidence>
<protein>
    <submittedName>
        <fullName evidence="2">Uncharacterized protein</fullName>
    </submittedName>
</protein>
<evidence type="ECO:0000313" key="3">
    <source>
        <dbReference type="Proteomes" id="UP001341840"/>
    </source>
</evidence>
<proteinExistence type="predicted"/>
<reference evidence="2 3" key="1">
    <citation type="journal article" date="2023" name="Plants (Basel)">
        <title>Bridging the Gap: Combining Genomics and Transcriptomics Approaches to Understand Stylosanthes scabra, an Orphan Legume from the Brazilian Caatinga.</title>
        <authorList>
            <person name="Ferreira-Neto J.R.C."/>
            <person name="da Silva M.D."/>
            <person name="Binneck E."/>
            <person name="de Melo N.F."/>
            <person name="da Silva R.H."/>
            <person name="de Melo A.L.T.M."/>
            <person name="Pandolfi V."/>
            <person name="Bustamante F.O."/>
            <person name="Brasileiro-Vidal A.C."/>
            <person name="Benko-Iseppon A.M."/>
        </authorList>
    </citation>
    <scope>NUCLEOTIDE SEQUENCE [LARGE SCALE GENOMIC DNA]</scope>
    <source>
        <tissue evidence="2">Leaves</tissue>
    </source>
</reference>
<keyword evidence="3" id="KW-1185">Reference proteome</keyword>
<comment type="caution">
    <text evidence="2">The sequence shown here is derived from an EMBL/GenBank/DDBJ whole genome shotgun (WGS) entry which is preliminary data.</text>
</comment>
<feature type="region of interest" description="Disordered" evidence="1">
    <location>
        <begin position="57"/>
        <end position="82"/>
    </location>
</feature>